<keyword evidence="8 19" id="KW-0812">Transmembrane</keyword>
<evidence type="ECO:0000259" key="21">
    <source>
        <dbReference type="PROSITE" id="PS51003"/>
    </source>
</evidence>
<dbReference type="InterPro" id="IPR005797">
    <property type="entry name" value="Cyt_b/b6_N"/>
</dbReference>
<feature type="transmembrane region" description="Helical" evidence="19">
    <location>
        <begin position="79"/>
        <end position="98"/>
    </location>
</feature>
<comment type="subunit">
    <text evidence="3">The main subunits of complex b-c1 are: cytochrome b, cytochrome c1 and the Rieske protein.</text>
</comment>
<evidence type="ECO:0000313" key="22">
    <source>
        <dbReference type="EMBL" id="AGQ50327.1"/>
    </source>
</evidence>
<feature type="transmembrane region" description="Helical" evidence="19">
    <location>
        <begin position="290"/>
        <end position="309"/>
    </location>
</feature>
<dbReference type="GO" id="GO:0046872">
    <property type="term" value="F:metal ion binding"/>
    <property type="evidence" value="ECO:0007669"/>
    <property type="project" value="UniProtKB-UniRule"/>
</dbReference>
<dbReference type="Pfam" id="PF00032">
    <property type="entry name" value="Cytochrom_B_C"/>
    <property type="match status" value="1"/>
</dbReference>
<feature type="domain" description="Cytochrome b/b6 C-terminal region profile" evidence="21">
    <location>
        <begin position="212"/>
        <end position="378"/>
    </location>
</feature>
<dbReference type="InterPro" id="IPR036150">
    <property type="entry name" value="Cyt_b/b6_C_sf"/>
</dbReference>
<dbReference type="CDD" id="cd00290">
    <property type="entry name" value="cytochrome_b_C"/>
    <property type="match status" value="1"/>
</dbReference>
<feature type="transmembrane region" description="Helical" evidence="19">
    <location>
        <begin position="346"/>
        <end position="368"/>
    </location>
</feature>
<dbReference type="EMBL" id="KF015227">
    <property type="protein sequence ID" value="AGQ50327.1"/>
    <property type="molecule type" value="Genomic_DNA"/>
</dbReference>
<dbReference type="PROSITE" id="PS51003">
    <property type="entry name" value="CYTB_CTER"/>
    <property type="match status" value="1"/>
</dbReference>
<evidence type="ECO:0000256" key="18">
    <source>
        <dbReference type="PIRSR" id="PIRSR038885-2"/>
    </source>
</evidence>
<keyword evidence="6 18" id="KW-0349">Heme</keyword>
<evidence type="ECO:0000259" key="20">
    <source>
        <dbReference type="PROSITE" id="PS51002"/>
    </source>
</evidence>
<dbReference type="Gene3D" id="1.20.810.10">
    <property type="entry name" value="Cytochrome Bc1 Complex, Chain C"/>
    <property type="match status" value="1"/>
</dbReference>
<evidence type="ECO:0000256" key="15">
    <source>
        <dbReference type="ARBA" id="ARBA00023128"/>
    </source>
</evidence>
<dbReference type="GO" id="GO:0005743">
    <property type="term" value="C:mitochondrial inner membrane"/>
    <property type="evidence" value="ECO:0007669"/>
    <property type="project" value="UniProtKB-SubCell"/>
</dbReference>
<dbReference type="InterPro" id="IPR048259">
    <property type="entry name" value="Cytochrome_b_N_euk/bac"/>
</dbReference>
<feature type="binding site" description="axial binding residue" evidence="18">
    <location>
        <position position="85"/>
    </location>
    <ligand>
        <name>heme b</name>
        <dbReference type="ChEBI" id="CHEBI:60344"/>
        <label>b562</label>
    </ligand>
    <ligandPart>
        <name>Fe</name>
        <dbReference type="ChEBI" id="CHEBI:18248"/>
    </ligandPart>
</feature>
<feature type="binding site" description="axial binding residue" evidence="18">
    <location>
        <position position="184"/>
    </location>
    <ligand>
        <name>heme b</name>
        <dbReference type="ChEBI" id="CHEBI:60344"/>
        <label>b562</label>
    </ligand>
    <ligandPart>
        <name>Fe</name>
        <dbReference type="ChEBI" id="CHEBI:18248"/>
    </ligandPart>
</feature>
<evidence type="ECO:0000256" key="19">
    <source>
        <dbReference type="RuleBase" id="RU362117"/>
    </source>
</evidence>
<feature type="transmembrane region" description="Helical" evidence="19">
    <location>
        <begin position="321"/>
        <end position="340"/>
    </location>
</feature>
<keyword evidence="7 19" id="KW-0679">Respiratory chain</keyword>
<organism evidence="22">
    <name type="scientific">Conostigmus sp. MM-2013</name>
    <dbReference type="NCBI Taxonomy" id="1357450"/>
    <lineage>
        <taxon>Eukaryota</taxon>
        <taxon>Metazoa</taxon>
        <taxon>Ecdysozoa</taxon>
        <taxon>Arthropoda</taxon>
        <taxon>Hexapoda</taxon>
        <taxon>Insecta</taxon>
        <taxon>Pterygota</taxon>
        <taxon>Neoptera</taxon>
        <taxon>Endopterygota</taxon>
        <taxon>Hymenoptera</taxon>
        <taxon>Apocrita</taxon>
        <taxon>Ceraphronoidea</taxon>
        <taxon>Megaspilidae</taxon>
        <taxon>Conostigmus</taxon>
    </lineage>
</organism>
<evidence type="ECO:0000256" key="9">
    <source>
        <dbReference type="ARBA" id="ARBA00022723"/>
    </source>
</evidence>
<dbReference type="PANTHER" id="PTHR19271">
    <property type="entry name" value="CYTOCHROME B"/>
    <property type="match status" value="1"/>
</dbReference>
<evidence type="ECO:0000256" key="6">
    <source>
        <dbReference type="ARBA" id="ARBA00022617"/>
    </source>
</evidence>
<evidence type="ECO:0000256" key="8">
    <source>
        <dbReference type="ARBA" id="ARBA00022692"/>
    </source>
</evidence>
<comment type="function">
    <text evidence="1 19">Component of the ubiquinol-cytochrome c reductase complex (complex III or cytochrome b-c1 complex) that is part of the mitochondrial respiratory chain. The b-c1 complex mediates electron transfer from ubiquinol to cytochrome c. Contributes to the generation of a proton gradient across the mitochondrial membrane that is then used for ATP synthesis.</text>
</comment>
<dbReference type="Pfam" id="PF00033">
    <property type="entry name" value="Cytochrome_B"/>
    <property type="match status" value="1"/>
</dbReference>
<keyword evidence="11 19" id="KW-0249">Electron transport</keyword>
<keyword evidence="13 18" id="KW-0408">Iron</keyword>
<keyword evidence="12 19" id="KW-1133">Transmembrane helix</keyword>
<evidence type="ECO:0000256" key="14">
    <source>
        <dbReference type="ARBA" id="ARBA00023075"/>
    </source>
</evidence>
<evidence type="ECO:0000256" key="12">
    <source>
        <dbReference type="ARBA" id="ARBA00022989"/>
    </source>
</evidence>
<evidence type="ECO:0000256" key="11">
    <source>
        <dbReference type="ARBA" id="ARBA00022982"/>
    </source>
</evidence>
<accession>V9NJP4</accession>
<feature type="transmembrane region" description="Helical" evidence="19">
    <location>
        <begin position="38"/>
        <end position="58"/>
    </location>
</feature>
<sequence length="378" mass="44122">MKNLPLMKSNIFLNIFSSSLIYLPSPINISMWWNFGSLLGICLLMQIITGFMLSMHYCPNTNIAFFSIIHIMNDVNYGWLLRYIHLNGASMFFLFMYIHVLRGMYYSSFFFLHTWFTGTIILLISMGTAFMGYVLPWGQMSFWGATVITNLVSTIPYLGEDIVIWLWGGFSVNNPTLNRFYSIHFILPLIIAMMVMIHLTYLHLTGSNNPLGLNSNFMKIPFNPYFTIKDIMGFILMFMLLTLIIMNNPNMLNDPENFIEANSMITPIHIQPEWYFLFAYSILRSIPNKLGGVIGLVMSIIIILILPFMNFKYKSNFNYPLNQILFWFMFNSLIILTWIGAQPIEYPFFMIGQITSFMYFSYFIILPLSSNMWFKIIN</sequence>
<protein>
    <recommendedName>
        <fullName evidence="4 19">Cytochrome b</fullName>
    </recommendedName>
</protein>
<dbReference type="InterPro" id="IPR030689">
    <property type="entry name" value="Cytochrome_b"/>
</dbReference>
<dbReference type="SUPFAM" id="SSF81648">
    <property type="entry name" value="a domain/subunit of cytochrome bc1 complex (Ubiquinol-cytochrome c reductase)"/>
    <property type="match status" value="1"/>
</dbReference>
<feature type="domain" description="Cytochrome b/b6 N-terminal region profile" evidence="20">
    <location>
        <begin position="3"/>
        <end position="211"/>
    </location>
</feature>
<keyword evidence="15 19" id="KW-0496">Mitochondrion</keyword>
<evidence type="ECO:0000256" key="10">
    <source>
        <dbReference type="ARBA" id="ARBA00022792"/>
    </source>
</evidence>
<dbReference type="GO" id="GO:0016491">
    <property type="term" value="F:oxidoreductase activity"/>
    <property type="evidence" value="ECO:0007669"/>
    <property type="project" value="UniProtKB-UniRule"/>
</dbReference>
<evidence type="ECO:0000256" key="2">
    <source>
        <dbReference type="ARBA" id="ARBA00004448"/>
    </source>
</evidence>
<comment type="cofactor">
    <cofactor evidence="18">
        <name>heme</name>
        <dbReference type="ChEBI" id="CHEBI:30413"/>
    </cofactor>
    <text evidence="18">Binds 2 heme groups non-covalently.</text>
</comment>
<dbReference type="InterPro" id="IPR027387">
    <property type="entry name" value="Cytb/b6-like_sf"/>
</dbReference>
<evidence type="ECO:0000256" key="16">
    <source>
        <dbReference type="ARBA" id="ARBA00023136"/>
    </source>
</evidence>
<dbReference type="InterPro" id="IPR005798">
    <property type="entry name" value="Cyt_b/b6_C"/>
</dbReference>
<feature type="transmembrane region" description="Helical" evidence="19">
    <location>
        <begin position="110"/>
        <end position="135"/>
    </location>
</feature>
<dbReference type="AlphaFoldDB" id="V9NJP4"/>
<evidence type="ECO:0000256" key="1">
    <source>
        <dbReference type="ARBA" id="ARBA00002566"/>
    </source>
</evidence>
<dbReference type="CDD" id="cd00284">
    <property type="entry name" value="Cytochrome_b_N"/>
    <property type="match status" value="1"/>
</dbReference>
<dbReference type="GO" id="GO:0006122">
    <property type="term" value="P:mitochondrial electron transport, ubiquinol to cytochrome c"/>
    <property type="evidence" value="ECO:0007669"/>
    <property type="project" value="TreeGrafter"/>
</dbReference>
<dbReference type="InterPro" id="IPR048260">
    <property type="entry name" value="Cytochrome_b_C_euk/bac"/>
</dbReference>
<feature type="transmembrane region" description="Helical" evidence="19">
    <location>
        <begin position="180"/>
        <end position="204"/>
    </location>
</feature>
<geneLocation type="mitochondrion" evidence="22"/>
<feature type="binding site" description="axial binding residue" evidence="18">
    <location>
        <position position="198"/>
    </location>
    <ligand>
        <name>heme b</name>
        <dbReference type="ChEBI" id="CHEBI:60344"/>
        <label>b566</label>
    </ligand>
    <ligandPart>
        <name>Fe</name>
        <dbReference type="ChEBI" id="CHEBI:18248"/>
    </ligandPart>
</feature>
<keyword evidence="5 19" id="KW-0813">Transport</keyword>
<keyword evidence="9 18" id="KW-0479">Metal-binding</keyword>
<evidence type="ECO:0000256" key="4">
    <source>
        <dbReference type="ARBA" id="ARBA00013531"/>
    </source>
</evidence>
<evidence type="ECO:0000256" key="7">
    <source>
        <dbReference type="ARBA" id="ARBA00022660"/>
    </source>
</evidence>
<comment type="subcellular location">
    <subcellularLocation>
        <location evidence="2">Mitochondrion inner membrane</location>
        <topology evidence="2">Multi-pass membrane protein</topology>
    </subcellularLocation>
</comment>
<evidence type="ECO:0000256" key="13">
    <source>
        <dbReference type="ARBA" id="ARBA00023004"/>
    </source>
</evidence>
<feature type="transmembrane region" description="Helical" evidence="19">
    <location>
        <begin position="147"/>
        <end position="168"/>
    </location>
</feature>
<dbReference type="GO" id="GO:0008121">
    <property type="term" value="F:quinol-cytochrome-c reductase activity"/>
    <property type="evidence" value="ECO:0007669"/>
    <property type="project" value="InterPro"/>
</dbReference>
<dbReference type="GO" id="GO:0045275">
    <property type="term" value="C:respiratory chain complex III"/>
    <property type="evidence" value="ECO:0007669"/>
    <property type="project" value="InterPro"/>
</dbReference>
<dbReference type="PIRSF" id="PIRSF038885">
    <property type="entry name" value="COB"/>
    <property type="match status" value="1"/>
</dbReference>
<keyword evidence="14" id="KW-0830">Ubiquinone</keyword>
<feature type="binding site" evidence="17">
    <location>
        <position position="203"/>
    </location>
    <ligand>
        <name>a ubiquinone</name>
        <dbReference type="ChEBI" id="CHEBI:16389"/>
    </ligand>
</feature>
<proteinExistence type="inferred from homology"/>
<evidence type="ECO:0000256" key="3">
    <source>
        <dbReference type="ARBA" id="ARBA00011649"/>
    </source>
</evidence>
<dbReference type="PROSITE" id="PS51002">
    <property type="entry name" value="CYTB_NTER"/>
    <property type="match status" value="1"/>
</dbReference>
<name>V9NJP4_9HYME</name>
<reference evidence="22" key="1">
    <citation type="journal article" date="2014" name="Mol. Biol. Evol.">
        <title>Coexistence of Minicircular and a Highly Rearranged mtDNA Molecule Suggests That Recombination Shapes Mitochondrial Genome Organization.</title>
        <authorList>
            <person name="Mao M."/>
            <person name="Austin A.D."/>
            <person name="Johnson N.F."/>
            <person name="Dowton M."/>
        </authorList>
    </citation>
    <scope>NUCLEOTIDE SEQUENCE</scope>
    <source>
        <strain evidence="22">M85</strain>
    </source>
</reference>
<evidence type="ECO:0000256" key="5">
    <source>
        <dbReference type="ARBA" id="ARBA00022448"/>
    </source>
</evidence>
<comment type="cofactor">
    <cofactor evidence="19">
        <name>heme b</name>
        <dbReference type="ChEBI" id="CHEBI:60344"/>
    </cofactor>
    <text evidence="19">Binds 2 heme groups non-covalently.</text>
</comment>
<keyword evidence="10" id="KW-0999">Mitochondrion inner membrane</keyword>
<dbReference type="PANTHER" id="PTHR19271:SF16">
    <property type="entry name" value="CYTOCHROME B"/>
    <property type="match status" value="1"/>
</dbReference>
<gene>
    <name evidence="22" type="primary">CYTB</name>
</gene>
<feature type="binding site" description="axial binding residue" evidence="18">
    <location>
        <position position="99"/>
    </location>
    <ligand>
        <name>heme b</name>
        <dbReference type="ChEBI" id="CHEBI:60344"/>
        <label>b566</label>
    </ligand>
    <ligandPart>
        <name>Fe</name>
        <dbReference type="ChEBI" id="CHEBI:18248"/>
    </ligandPart>
</feature>
<comment type="similarity">
    <text evidence="19">Belongs to the cytochrome b family.</text>
</comment>
<keyword evidence="16 19" id="KW-0472">Membrane</keyword>
<dbReference type="SUPFAM" id="SSF81342">
    <property type="entry name" value="Transmembrane di-heme cytochromes"/>
    <property type="match status" value="1"/>
</dbReference>
<dbReference type="InterPro" id="IPR016174">
    <property type="entry name" value="Di-haem_cyt_TM"/>
</dbReference>
<feature type="transmembrane region" description="Helical" evidence="19">
    <location>
        <begin position="225"/>
        <end position="246"/>
    </location>
</feature>
<evidence type="ECO:0000256" key="17">
    <source>
        <dbReference type="PIRSR" id="PIRSR038885-1"/>
    </source>
</evidence>